<dbReference type="CDD" id="cd20404">
    <property type="entry name" value="Tudor_Agenet_AtEML-like"/>
    <property type="match status" value="1"/>
</dbReference>
<feature type="compositionally biased region" description="Basic residues" evidence="1">
    <location>
        <begin position="752"/>
        <end position="762"/>
    </location>
</feature>
<dbReference type="STRING" id="554055.A0A2P6VA92"/>
<feature type="region of interest" description="Disordered" evidence="1">
    <location>
        <begin position="276"/>
        <end position="307"/>
    </location>
</feature>
<evidence type="ECO:0000256" key="1">
    <source>
        <dbReference type="SAM" id="MobiDB-lite"/>
    </source>
</evidence>
<feature type="compositionally biased region" description="Polar residues" evidence="1">
    <location>
        <begin position="198"/>
        <end position="207"/>
    </location>
</feature>
<feature type="region of interest" description="Disordered" evidence="1">
    <location>
        <begin position="360"/>
        <end position="379"/>
    </location>
</feature>
<feature type="region of interest" description="Disordered" evidence="1">
    <location>
        <begin position="731"/>
        <end position="806"/>
    </location>
</feature>
<feature type="compositionally biased region" description="Basic and acidic residues" evidence="1">
    <location>
        <begin position="252"/>
        <end position="264"/>
    </location>
</feature>
<feature type="compositionally biased region" description="Low complexity" evidence="1">
    <location>
        <begin position="610"/>
        <end position="622"/>
    </location>
</feature>
<comment type="caution">
    <text evidence="2">The sequence shown here is derived from an EMBL/GenBank/DDBJ whole genome shotgun (WGS) entry which is preliminary data.</text>
</comment>
<dbReference type="Proteomes" id="UP000239649">
    <property type="component" value="Unassembled WGS sequence"/>
</dbReference>
<reference evidence="2 3" key="1">
    <citation type="journal article" date="2018" name="Plant J.">
        <title>Genome sequences of Chlorella sorokiniana UTEX 1602 and Micractinium conductrix SAG 241.80: implications to maltose excretion by a green alga.</title>
        <authorList>
            <person name="Arriola M.B."/>
            <person name="Velmurugan N."/>
            <person name="Zhang Y."/>
            <person name="Plunkett M.H."/>
            <person name="Hondzo H."/>
            <person name="Barney B.M."/>
        </authorList>
    </citation>
    <scope>NUCLEOTIDE SEQUENCE [LARGE SCALE GENOMIC DNA]</scope>
    <source>
        <strain evidence="2 3">SAG 241.80</strain>
    </source>
</reference>
<sequence length="806" mass="83927">MLGSVEQRSEGGWEGLFPRPGDASNGPGRVGVYDTAEEAQRVVDLLRIKQALDAGTSLELVPLHQSLQEYAGNESTMQYLRDTDPGTVWSTFHACGGAEQLEAAPAVLPPPPPPPAAAAVPPVALAAGAVMGRHWWERLSSEEQEEQEQQQPGGDGMRADAEVQHVTRAGSEAGDGEVSGSRSNGYSDEGEGEGGSAEQATLGTTPSGRPLRAAALRRKQPAPAPAELDCGDPEARRRRSEAAAAAHVRRRVQAEREAHEAAQEHYEAQYASRLEEHQHEQHYEPRQQQQQRQFEAEGDDTQEYAAPQRPRKVIIFPPVPASMRCNQCVNCQNPQRKRPCVLARRRLLDLLREQEAATVAAAGEEGGEGGEGGGSEGAADVAAGDYGGGGSLGSPTVAVAAAAAAAAAAAGEPPALPPMSPAAAIRSSLNLPGRKQLYPIIPPTQRCGACKPCLNPKLKKACLEARRRQLEAGLVPGIYAQALAGSGAAGPTSPTVPASPTAATAAAALAGGYRPRTAPGARTAAVAAAGAQLGFALLGCRVRVFWPAMRRWYEGFISSFDKKTGQHHIEYDDGDKQDHLLAEEKYVLLDPPRQLPPRQRSPGEGEGEQDAQAGEAAGASTPVGPAAAAAAEAVARLPTSLAACCRRGSDTAAAAAAAGLTASLVGRFVAAFSCRLSVAQRQEHAAFLVPLLEAECFEGVQACLEEAILLCKPQDPTTTFGTAPAALPSLAARGSERAPHSEQDHGHAVQQQHHHHHQRQHQRQQSPGSVAGTAPGGGASCSGSRSGIHTGGGGDDEAGGIATMVA</sequence>
<dbReference type="OrthoDB" id="200660at2759"/>
<protein>
    <submittedName>
        <fullName evidence="2">DNA mismatch repair Msh6-1</fullName>
    </submittedName>
</protein>
<keyword evidence="3" id="KW-1185">Reference proteome</keyword>
<evidence type="ECO:0000313" key="2">
    <source>
        <dbReference type="EMBL" id="PSC70995.1"/>
    </source>
</evidence>
<name>A0A2P6VA92_9CHLO</name>
<feature type="compositionally biased region" description="Basic and acidic residues" evidence="1">
    <location>
        <begin position="734"/>
        <end position="747"/>
    </location>
</feature>
<feature type="region of interest" description="Disordered" evidence="1">
    <location>
        <begin position="140"/>
        <end position="159"/>
    </location>
</feature>
<dbReference type="Gene3D" id="2.30.30.140">
    <property type="match status" value="1"/>
</dbReference>
<feature type="compositionally biased region" description="Basic and acidic residues" evidence="1">
    <location>
        <begin position="276"/>
        <end position="285"/>
    </location>
</feature>
<dbReference type="EMBL" id="LHPF02000017">
    <property type="protein sequence ID" value="PSC70995.1"/>
    <property type="molecule type" value="Genomic_DNA"/>
</dbReference>
<feature type="compositionally biased region" description="Low complexity" evidence="1">
    <location>
        <begin position="588"/>
        <end position="602"/>
    </location>
</feature>
<feature type="region of interest" description="Disordered" evidence="1">
    <location>
        <begin position="168"/>
        <end position="264"/>
    </location>
</feature>
<feature type="region of interest" description="Disordered" evidence="1">
    <location>
        <begin position="587"/>
        <end position="622"/>
    </location>
</feature>
<organism evidence="2 3">
    <name type="scientific">Micractinium conductrix</name>
    <dbReference type="NCBI Taxonomy" id="554055"/>
    <lineage>
        <taxon>Eukaryota</taxon>
        <taxon>Viridiplantae</taxon>
        <taxon>Chlorophyta</taxon>
        <taxon>core chlorophytes</taxon>
        <taxon>Trebouxiophyceae</taxon>
        <taxon>Chlorellales</taxon>
        <taxon>Chlorellaceae</taxon>
        <taxon>Chlorella clade</taxon>
        <taxon>Micractinium</taxon>
    </lineage>
</organism>
<gene>
    <name evidence="2" type="ORF">C2E20_5627</name>
</gene>
<evidence type="ECO:0000313" key="3">
    <source>
        <dbReference type="Proteomes" id="UP000239649"/>
    </source>
</evidence>
<dbReference type="AlphaFoldDB" id="A0A2P6VA92"/>
<proteinExistence type="predicted"/>
<dbReference type="SUPFAM" id="SSF63748">
    <property type="entry name" value="Tudor/PWWP/MBT"/>
    <property type="match status" value="1"/>
</dbReference>
<accession>A0A2P6VA92</accession>
<feature type="region of interest" description="Disordered" evidence="1">
    <location>
        <begin position="1"/>
        <end position="31"/>
    </location>
</feature>